<comment type="caution">
    <text evidence="1">The sequence shown here is derived from an EMBL/GenBank/DDBJ whole genome shotgun (WGS) entry which is preliminary data.</text>
</comment>
<dbReference type="AlphaFoldDB" id="A0A1U7NLN9"/>
<dbReference type="RefSeq" id="WP_076341712.1">
    <property type="nucleotide sequence ID" value="NZ_CAPDDE010000045.1"/>
</dbReference>
<keyword evidence="2" id="KW-1185">Reference proteome</keyword>
<dbReference type="GeneID" id="78275846"/>
<organism evidence="1 2">
    <name type="scientific">Dubosiella newyorkensis</name>
    <dbReference type="NCBI Taxonomy" id="1862672"/>
    <lineage>
        <taxon>Bacteria</taxon>
        <taxon>Bacillati</taxon>
        <taxon>Bacillota</taxon>
        <taxon>Erysipelotrichia</taxon>
        <taxon>Erysipelotrichales</taxon>
        <taxon>Erysipelotrichaceae</taxon>
        <taxon>Dubosiella</taxon>
    </lineage>
</organism>
<protein>
    <submittedName>
        <fullName evidence="1">Uncharacterized protein</fullName>
    </submittedName>
</protein>
<sequence length="226" mass="25289">MKKTMISVLGSLVVLSGCGTSTGTEPQSVDPAEEVIRVIDSSVDQSILNVDALNPKGTDFNAWEEGEKNYTLLTFNETEPPHYGWSILKDGVLLQGEAIEENGSFVIEDDKISKNEDPANQKAIFVYSIFGEAFEENEDHKMELNSVYKVEKEDDTYTISYSRGEIKDDGKPKEVLIQVESDGDKISKIESEFTFNDDTKREETNVFSYDSVVSDDIKDVLSKQND</sequence>
<dbReference type="OrthoDB" id="9812708at2"/>
<name>A0A1U7NLN9_9FIRM</name>
<reference evidence="1 2" key="1">
    <citation type="submission" date="2016-11" db="EMBL/GenBank/DDBJ databases">
        <title>Description of two novel members of the family Erysipelotrichaceae: Ileibacterium lipovorans gen. nov., sp. nov. and Dubosiella newyorkensis, gen. nov., sp. nov.</title>
        <authorList>
            <person name="Cox L.M."/>
            <person name="Sohn J."/>
            <person name="Tyrrell K.L."/>
            <person name="Citron D.M."/>
            <person name="Lawson P.A."/>
            <person name="Patel N.B."/>
            <person name="Iizumi T."/>
            <person name="Perez-Perez G.I."/>
            <person name="Goldstein E.J."/>
            <person name="Blaser M.J."/>
        </authorList>
    </citation>
    <scope>NUCLEOTIDE SEQUENCE [LARGE SCALE GENOMIC DNA]</scope>
    <source>
        <strain evidence="1 2">NYU-BL-A4</strain>
    </source>
</reference>
<evidence type="ECO:0000313" key="1">
    <source>
        <dbReference type="EMBL" id="OLU45759.1"/>
    </source>
</evidence>
<dbReference type="EMBL" id="MPKA01000081">
    <property type="protein sequence ID" value="OLU45759.1"/>
    <property type="molecule type" value="Genomic_DNA"/>
</dbReference>
<dbReference type="PROSITE" id="PS51257">
    <property type="entry name" value="PROKAR_LIPOPROTEIN"/>
    <property type="match status" value="1"/>
</dbReference>
<dbReference type="Proteomes" id="UP000186705">
    <property type="component" value="Unassembled WGS sequence"/>
</dbReference>
<proteinExistence type="predicted"/>
<evidence type="ECO:0000313" key="2">
    <source>
        <dbReference type="Proteomes" id="UP000186705"/>
    </source>
</evidence>
<gene>
    <name evidence="1" type="ORF">BO225_07830</name>
</gene>
<accession>A0A1U7NLN9</accession>